<dbReference type="Proteomes" id="UP001279660">
    <property type="component" value="Unassembled WGS sequence"/>
</dbReference>
<evidence type="ECO:0000256" key="1">
    <source>
        <dbReference type="SAM" id="SignalP"/>
    </source>
</evidence>
<sequence>MSNGNSYARPFAALTAVGLLVVGLSAPAMAASTKSIQKTEDALLAAGFVDRPASTPERVAMIAQLPKNRFIRRVKGQMVHYVYADTKNCNCIYVGTQQAYGAYVKAMQAQKLADTQQMAAEDYANPAWNWGAWGGFNRGWGFGRYRGW</sequence>
<evidence type="ECO:0000313" key="3">
    <source>
        <dbReference type="Proteomes" id="UP001279660"/>
    </source>
</evidence>
<gene>
    <name evidence="2" type="ORF">SIL82_18335</name>
</gene>
<keyword evidence="1" id="KW-0732">Signal</keyword>
<accession>A0ABU4PQ03</accession>
<evidence type="ECO:0000313" key="2">
    <source>
        <dbReference type="EMBL" id="MDX5986221.1"/>
    </source>
</evidence>
<protein>
    <submittedName>
        <fullName evidence="2">Uncharacterized protein</fullName>
    </submittedName>
</protein>
<comment type="caution">
    <text evidence="2">The sequence shown here is derived from an EMBL/GenBank/DDBJ whole genome shotgun (WGS) entry which is preliminary data.</text>
</comment>
<dbReference type="EMBL" id="JAWXXV010000001">
    <property type="protein sequence ID" value="MDX5986221.1"/>
    <property type="molecule type" value="Genomic_DNA"/>
</dbReference>
<dbReference type="RefSeq" id="WP_010406552.1">
    <property type="nucleotide sequence ID" value="NZ_JAWXXV010000001.1"/>
</dbReference>
<proteinExistence type="predicted"/>
<feature type="chain" id="PRO_5045843891" evidence="1">
    <location>
        <begin position="31"/>
        <end position="148"/>
    </location>
</feature>
<organism evidence="2 3">
    <name type="scientific">Sphingomonas echinoides</name>
    <dbReference type="NCBI Taxonomy" id="59803"/>
    <lineage>
        <taxon>Bacteria</taxon>
        <taxon>Pseudomonadati</taxon>
        <taxon>Pseudomonadota</taxon>
        <taxon>Alphaproteobacteria</taxon>
        <taxon>Sphingomonadales</taxon>
        <taxon>Sphingomonadaceae</taxon>
        <taxon>Sphingomonas</taxon>
    </lineage>
</organism>
<reference evidence="2 3" key="1">
    <citation type="submission" date="2023-11" db="EMBL/GenBank/DDBJ databases">
        <title>MicrobeMod: A computational toolkit for identifying prokaryotic methylation and restriction-modification with nanopore sequencing.</title>
        <authorList>
            <person name="Crits-Christoph A."/>
            <person name="Kang S.C."/>
            <person name="Lee H."/>
            <person name="Ostrov N."/>
        </authorList>
    </citation>
    <scope>NUCLEOTIDE SEQUENCE [LARGE SCALE GENOMIC DNA]</scope>
    <source>
        <strain evidence="2 3">ATCC 14820</strain>
    </source>
</reference>
<feature type="signal peptide" evidence="1">
    <location>
        <begin position="1"/>
        <end position="30"/>
    </location>
</feature>
<keyword evidence="3" id="KW-1185">Reference proteome</keyword>
<name>A0ABU4PQ03_9SPHN</name>